<protein>
    <recommendedName>
        <fullName evidence="3">F-box domain-containing protein</fullName>
    </recommendedName>
</protein>
<proteinExistence type="predicted"/>
<dbReference type="Proteomes" id="UP001175271">
    <property type="component" value="Unassembled WGS sequence"/>
</dbReference>
<evidence type="ECO:0008006" key="3">
    <source>
        <dbReference type="Google" id="ProtNLM"/>
    </source>
</evidence>
<comment type="caution">
    <text evidence="1">The sequence shown here is derived from an EMBL/GenBank/DDBJ whole genome shotgun (WGS) entry which is preliminary data.</text>
</comment>
<reference evidence="1" key="1">
    <citation type="submission" date="2023-06" db="EMBL/GenBank/DDBJ databases">
        <title>Genomic analysis of the entomopathogenic nematode Steinernema hermaphroditum.</title>
        <authorList>
            <person name="Schwarz E.M."/>
            <person name="Heppert J.K."/>
            <person name="Baniya A."/>
            <person name="Schwartz H.T."/>
            <person name="Tan C.-H."/>
            <person name="Antoshechkin I."/>
            <person name="Sternberg P.W."/>
            <person name="Goodrich-Blair H."/>
            <person name="Dillman A.R."/>
        </authorList>
    </citation>
    <scope>NUCLEOTIDE SEQUENCE</scope>
    <source>
        <strain evidence="1">PS9179</strain>
        <tissue evidence="1">Whole animal</tissue>
    </source>
</reference>
<sequence>MDQVPHKFIDRVVGLLASESLSAQLHCANWRTVFKEHSHNQKFYFVDICVRDEQVHCDINYAWKHRRLSRQEALQLDCRYSRFTKISNDRCYPRNTFYGAKSKPSTLIFKKDQMESLSKFLLRYTNGMDCNYGGLCDDFNQAFVNDALRKVAFQYLSLNYYGQSSEDFLKDHIDNLPHGGSLTLNRNWPASIVHHIMKACLSERYCIIDVEHVKELISDTEIFELLRRWRAGKKFQCKLRYVPKPGEGTYAKSWTLHETPFRTTRYLRDERRKSLVHYMKTYDSVQLDFMICLCNTWQYCQYHQLRAFQTRWFPM</sequence>
<gene>
    <name evidence="1" type="ORF">QR680_018925</name>
</gene>
<dbReference type="AlphaFoldDB" id="A0AA39HKS5"/>
<evidence type="ECO:0000313" key="2">
    <source>
        <dbReference type="Proteomes" id="UP001175271"/>
    </source>
</evidence>
<keyword evidence="2" id="KW-1185">Reference proteome</keyword>
<dbReference type="EMBL" id="JAUCMV010000004">
    <property type="protein sequence ID" value="KAK0406976.1"/>
    <property type="molecule type" value="Genomic_DNA"/>
</dbReference>
<accession>A0AA39HKS5</accession>
<organism evidence="1 2">
    <name type="scientific">Steinernema hermaphroditum</name>
    <dbReference type="NCBI Taxonomy" id="289476"/>
    <lineage>
        <taxon>Eukaryota</taxon>
        <taxon>Metazoa</taxon>
        <taxon>Ecdysozoa</taxon>
        <taxon>Nematoda</taxon>
        <taxon>Chromadorea</taxon>
        <taxon>Rhabditida</taxon>
        <taxon>Tylenchina</taxon>
        <taxon>Panagrolaimomorpha</taxon>
        <taxon>Strongyloidoidea</taxon>
        <taxon>Steinernematidae</taxon>
        <taxon>Steinernema</taxon>
    </lineage>
</organism>
<name>A0AA39HKS5_9BILA</name>
<evidence type="ECO:0000313" key="1">
    <source>
        <dbReference type="EMBL" id="KAK0406976.1"/>
    </source>
</evidence>